<dbReference type="InterPro" id="IPR007110">
    <property type="entry name" value="Ig-like_dom"/>
</dbReference>
<feature type="domain" description="Ig-like" evidence="4">
    <location>
        <begin position="8"/>
        <end position="89"/>
    </location>
</feature>
<keyword evidence="1" id="KW-1015">Disulfide bond</keyword>
<keyword evidence="3" id="KW-0812">Transmembrane</keyword>
<evidence type="ECO:0000256" key="2">
    <source>
        <dbReference type="ARBA" id="ARBA00023180"/>
    </source>
</evidence>
<dbReference type="PANTHER" id="PTHR19971">
    <property type="entry name" value="SIGNAL-REGULATORY PROTEIN BETA"/>
    <property type="match status" value="1"/>
</dbReference>
<dbReference type="InterPro" id="IPR003006">
    <property type="entry name" value="Ig/MHC_CS"/>
</dbReference>
<evidence type="ECO:0000256" key="3">
    <source>
        <dbReference type="SAM" id="Phobius"/>
    </source>
</evidence>
<comment type="caution">
    <text evidence="5">The sequence shown here is derived from an EMBL/GenBank/DDBJ whole genome shotgun (WGS) entry which is preliminary data.</text>
</comment>
<dbReference type="Gene3D" id="2.60.40.10">
    <property type="entry name" value="Immunoglobulins"/>
    <property type="match status" value="3"/>
</dbReference>
<dbReference type="EMBL" id="AZIM01000991">
    <property type="protein sequence ID" value="ETE68561.1"/>
    <property type="molecule type" value="Genomic_DNA"/>
</dbReference>
<dbReference type="SMART" id="SM00409">
    <property type="entry name" value="IG"/>
    <property type="match status" value="2"/>
</dbReference>
<dbReference type="InterPro" id="IPR003599">
    <property type="entry name" value="Ig_sub"/>
</dbReference>
<dbReference type="Pfam" id="PF07686">
    <property type="entry name" value="V-set"/>
    <property type="match status" value="1"/>
</dbReference>
<reference evidence="5 6" key="1">
    <citation type="journal article" date="2013" name="Proc. Natl. Acad. Sci. U.S.A.">
        <title>The king cobra genome reveals dynamic gene evolution and adaptation in the snake venom system.</title>
        <authorList>
            <person name="Vonk F.J."/>
            <person name="Casewell N.R."/>
            <person name="Henkel C.V."/>
            <person name="Heimberg A.M."/>
            <person name="Jansen H.J."/>
            <person name="McCleary R.J."/>
            <person name="Kerkkamp H.M."/>
            <person name="Vos R.A."/>
            <person name="Guerreiro I."/>
            <person name="Calvete J.J."/>
            <person name="Wuster W."/>
            <person name="Woods A.E."/>
            <person name="Logan J.M."/>
            <person name="Harrison R.A."/>
            <person name="Castoe T.A."/>
            <person name="de Koning A.P."/>
            <person name="Pollock D.D."/>
            <person name="Yandell M."/>
            <person name="Calderon D."/>
            <person name="Renjifo C."/>
            <person name="Currier R.B."/>
            <person name="Salgado D."/>
            <person name="Pla D."/>
            <person name="Sanz L."/>
            <person name="Hyder A.S."/>
            <person name="Ribeiro J.M."/>
            <person name="Arntzen J.W."/>
            <person name="van den Thillart G.E."/>
            <person name="Boetzer M."/>
            <person name="Pirovano W."/>
            <person name="Dirks R.P."/>
            <person name="Spaink H.P."/>
            <person name="Duboule D."/>
            <person name="McGlinn E."/>
            <person name="Kini R.M."/>
            <person name="Richardson M.K."/>
        </authorList>
    </citation>
    <scope>NUCLEOTIDE SEQUENCE</scope>
    <source>
        <tissue evidence="5">Blood</tissue>
    </source>
</reference>
<dbReference type="Proteomes" id="UP000018936">
    <property type="component" value="Unassembled WGS sequence"/>
</dbReference>
<dbReference type="InterPro" id="IPR051755">
    <property type="entry name" value="Ig-like_CS_Receptor"/>
</dbReference>
<evidence type="ECO:0000313" key="6">
    <source>
        <dbReference type="Proteomes" id="UP000018936"/>
    </source>
</evidence>
<dbReference type="Pfam" id="PF07654">
    <property type="entry name" value="C1-set"/>
    <property type="match status" value="1"/>
</dbReference>
<dbReference type="PROSITE" id="PS00290">
    <property type="entry name" value="IG_MHC"/>
    <property type="match status" value="1"/>
</dbReference>
<keyword evidence="2" id="KW-0325">Glycoprotein</keyword>
<dbReference type="SUPFAM" id="SSF48726">
    <property type="entry name" value="Immunoglobulin"/>
    <property type="match status" value="3"/>
</dbReference>
<dbReference type="OrthoDB" id="10043043at2759"/>
<feature type="non-terminal residue" evidence="5">
    <location>
        <position position="350"/>
    </location>
</feature>
<feature type="non-terminal residue" evidence="5">
    <location>
        <position position="1"/>
    </location>
</feature>
<feature type="domain" description="Ig-like" evidence="4">
    <location>
        <begin position="218"/>
        <end position="325"/>
    </location>
</feature>
<keyword evidence="6" id="KW-1185">Reference proteome</keyword>
<accession>V8P3L2</accession>
<evidence type="ECO:0000259" key="4">
    <source>
        <dbReference type="PROSITE" id="PS50835"/>
    </source>
</evidence>
<name>V8P3L2_OPHHA</name>
<proteinExistence type="predicted"/>
<dbReference type="InterPro" id="IPR036179">
    <property type="entry name" value="Ig-like_dom_sf"/>
</dbReference>
<dbReference type="InterPro" id="IPR013106">
    <property type="entry name" value="Ig_V-set"/>
</dbReference>
<evidence type="ECO:0000313" key="5">
    <source>
        <dbReference type="EMBL" id="ETE68561.1"/>
    </source>
</evidence>
<feature type="transmembrane region" description="Helical" evidence="3">
    <location>
        <begin position="191"/>
        <end position="215"/>
    </location>
</feature>
<keyword evidence="3" id="KW-0472">Membrane</keyword>
<evidence type="ECO:0000256" key="1">
    <source>
        <dbReference type="ARBA" id="ARBA00023157"/>
    </source>
</evidence>
<dbReference type="CDD" id="cd00098">
    <property type="entry name" value="IgC1"/>
    <property type="match status" value="1"/>
</dbReference>
<sequence length="350" mass="39016">MSSSIAAPLVKLGTTKVQLTKPSTVACTATDFYPGNISMTWFRNDRIVQGPEWPPAQPSTGQLFRAESLLKLIPEFSDASANYSCQIRHQACKGPEVLKFQLHLQGEYNLLLRKQGTQAIFLQVQWLQNGVPQKQIKSEVHRMHNGMFSINSVFLPQKNNIKVTYVCRVEHEGFETPLEQSVRWRPGPSAVVPWLLGFIIGFGFGLALAATIAYYKEAALTVTVPEGPIQAKPGSDVLLPCYFEESSGHIDLFADRHYTSHPTRDIAKYEDKLEVFHPGAKMSSEGLQRGNASILLPNVQDADGTTYTCFVIHSPDSEKESIELRVEGKGNQGKQNEGQMITLFKGRRQH</sequence>
<dbReference type="InterPro" id="IPR003597">
    <property type="entry name" value="Ig_C1-set"/>
</dbReference>
<dbReference type="PROSITE" id="PS50835">
    <property type="entry name" value="IG_LIKE"/>
    <property type="match status" value="2"/>
</dbReference>
<organism evidence="5 6">
    <name type="scientific">Ophiophagus hannah</name>
    <name type="common">King cobra</name>
    <name type="synonym">Naja hannah</name>
    <dbReference type="NCBI Taxonomy" id="8665"/>
    <lineage>
        <taxon>Eukaryota</taxon>
        <taxon>Metazoa</taxon>
        <taxon>Chordata</taxon>
        <taxon>Craniata</taxon>
        <taxon>Vertebrata</taxon>
        <taxon>Euteleostomi</taxon>
        <taxon>Lepidosauria</taxon>
        <taxon>Squamata</taxon>
        <taxon>Bifurcata</taxon>
        <taxon>Unidentata</taxon>
        <taxon>Episquamata</taxon>
        <taxon>Toxicofera</taxon>
        <taxon>Serpentes</taxon>
        <taxon>Colubroidea</taxon>
        <taxon>Elapidae</taxon>
        <taxon>Elapinae</taxon>
        <taxon>Ophiophagus</taxon>
    </lineage>
</organism>
<dbReference type="AlphaFoldDB" id="V8P3L2"/>
<dbReference type="InterPro" id="IPR013783">
    <property type="entry name" value="Ig-like_fold"/>
</dbReference>
<gene>
    <name evidence="5" type="primary">IGLC2</name>
    <name evidence="5" type="ORF">L345_05655</name>
</gene>
<keyword evidence="3" id="KW-1133">Transmembrane helix</keyword>
<dbReference type="SMART" id="SM00407">
    <property type="entry name" value="IGc1"/>
    <property type="match status" value="1"/>
</dbReference>
<protein>
    <submittedName>
        <fullName evidence="5">Ig lambda-2 chain C region</fullName>
    </submittedName>
</protein>